<keyword evidence="5 10" id="KW-0812">Transmembrane</keyword>
<feature type="transmembrane region" description="Helical" evidence="10">
    <location>
        <begin position="69"/>
        <end position="86"/>
    </location>
</feature>
<sequence length="218" mass="24402">MQNWQRWLQRQLPPWLRLARQIDRWNFRLGQAMGWLVVAMLAIGSWNVIGRYLGRAIGQNLTSNTSIELQWYLFSGVFLLGAAYTMQRNGHVRVDVFYKNWSPRTQAIANLAGTILFLIPFSALVLVASWQWTANAWMVQELSPDPGGLPRYPIKGLILIGFVVLMIQGVSEIIKNLAIIAGLGADHLPQPIAHSIAPHQPSQPSASQPSKNPSEGDR</sequence>
<dbReference type="Proteomes" id="UP001604335">
    <property type="component" value="Unassembled WGS sequence"/>
</dbReference>
<evidence type="ECO:0000256" key="5">
    <source>
        <dbReference type="ARBA" id="ARBA00022692"/>
    </source>
</evidence>
<name>A0ABW7CGK1_9CYAN</name>
<dbReference type="EMBL" id="JAZAQF010000088">
    <property type="protein sequence ID" value="MFG3819230.1"/>
    <property type="molecule type" value="Genomic_DNA"/>
</dbReference>
<evidence type="ECO:0000313" key="12">
    <source>
        <dbReference type="EMBL" id="MFG3819230.1"/>
    </source>
</evidence>
<keyword evidence="2" id="KW-0813">Transport</keyword>
<comment type="similarity">
    <text evidence="8">Belongs to the TRAP transporter small permease family.</text>
</comment>
<evidence type="ECO:0000256" key="2">
    <source>
        <dbReference type="ARBA" id="ARBA00022448"/>
    </source>
</evidence>
<evidence type="ECO:0000256" key="1">
    <source>
        <dbReference type="ARBA" id="ARBA00004429"/>
    </source>
</evidence>
<feature type="transmembrane region" description="Helical" evidence="10">
    <location>
        <begin position="27"/>
        <end position="49"/>
    </location>
</feature>
<dbReference type="InterPro" id="IPR055348">
    <property type="entry name" value="DctQ"/>
</dbReference>
<evidence type="ECO:0000259" key="11">
    <source>
        <dbReference type="Pfam" id="PF04290"/>
    </source>
</evidence>
<dbReference type="Pfam" id="PF04290">
    <property type="entry name" value="DctQ"/>
    <property type="match status" value="1"/>
</dbReference>
<organism evidence="12 13">
    <name type="scientific">Limnothrix redekei LRLZ20PSL1</name>
    <dbReference type="NCBI Taxonomy" id="3112953"/>
    <lineage>
        <taxon>Bacteria</taxon>
        <taxon>Bacillati</taxon>
        <taxon>Cyanobacteriota</taxon>
        <taxon>Cyanophyceae</taxon>
        <taxon>Pseudanabaenales</taxon>
        <taxon>Pseudanabaenaceae</taxon>
        <taxon>Limnothrix</taxon>
    </lineage>
</organism>
<dbReference type="InterPro" id="IPR007387">
    <property type="entry name" value="TRAP_DctQ"/>
</dbReference>
<evidence type="ECO:0000256" key="6">
    <source>
        <dbReference type="ARBA" id="ARBA00022989"/>
    </source>
</evidence>
<evidence type="ECO:0000256" key="4">
    <source>
        <dbReference type="ARBA" id="ARBA00022519"/>
    </source>
</evidence>
<feature type="compositionally biased region" description="Low complexity" evidence="9">
    <location>
        <begin position="198"/>
        <end position="218"/>
    </location>
</feature>
<evidence type="ECO:0000256" key="8">
    <source>
        <dbReference type="ARBA" id="ARBA00038436"/>
    </source>
</evidence>
<keyword evidence="3" id="KW-1003">Cell membrane</keyword>
<evidence type="ECO:0000256" key="7">
    <source>
        <dbReference type="ARBA" id="ARBA00023136"/>
    </source>
</evidence>
<dbReference type="PANTHER" id="PTHR35011:SF4">
    <property type="entry name" value="SLL1102 PROTEIN"/>
    <property type="match status" value="1"/>
</dbReference>
<feature type="transmembrane region" description="Helical" evidence="10">
    <location>
        <begin position="107"/>
        <end position="132"/>
    </location>
</feature>
<keyword evidence="4" id="KW-0997">Cell inner membrane</keyword>
<accession>A0ABW7CGK1</accession>
<feature type="region of interest" description="Disordered" evidence="9">
    <location>
        <begin position="194"/>
        <end position="218"/>
    </location>
</feature>
<feature type="domain" description="Tripartite ATP-independent periplasmic transporters DctQ component" evidence="11">
    <location>
        <begin position="40"/>
        <end position="176"/>
    </location>
</feature>
<dbReference type="RefSeq" id="WP_393015028.1">
    <property type="nucleotide sequence ID" value="NZ_JAZAQF010000088.1"/>
</dbReference>
<comment type="subcellular location">
    <subcellularLocation>
        <location evidence="1">Cell inner membrane</location>
        <topology evidence="1">Multi-pass membrane protein</topology>
    </subcellularLocation>
</comment>
<proteinExistence type="inferred from homology"/>
<protein>
    <submittedName>
        <fullName evidence="12">TRAP transporter small permease subunit</fullName>
    </submittedName>
</protein>
<dbReference type="PANTHER" id="PTHR35011">
    <property type="entry name" value="2,3-DIKETO-L-GULONATE TRAP TRANSPORTER SMALL PERMEASE PROTEIN YIAM"/>
    <property type="match status" value="1"/>
</dbReference>
<evidence type="ECO:0000256" key="3">
    <source>
        <dbReference type="ARBA" id="ARBA00022475"/>
    </source>
</evidence>
<evidence type="ECO:0000256" key="9">
    <source>
        <dbReference type="SAM" id="MobiDB-lite"/>
    </source>
</evidence>
<comment type="caution">
    <text evidence="12">The sequence shown here is derived from an EMBL/GenBank/DDBJ whole genome shotgun (WGS) entry which is preliminary data.</text>
</comment>
<feature type="transmembrane region" description="Helical" evidence="10">
    <location>
        <begin position="152"/>
        <end position="170"/>
    </location>
</feature>
<gene>
    <name evidence="12" type="ORF">VPK24_16415</name>
</gene>
<keyword evidence="13" id="KW-1185">Reference proteome</keyword>
<reference evidence="13" key="1">
    <citation type="journal article" date="2024" name="Algal Res.">
        <title>Biochemical, toxicological and genomic investigation of a high-biomass producing Limnothrix strain isolated from Italian shallow drinking water reservoir.</title>
        <authorList>
            <person name="Simonazzi M."/>
            <person name="Shishido T.K."/>
            <person name="Delbaje E."/>
            <person name="Wahlsten M."/>
            <person name="Fewer D.P."/>
            <person name="Sivonen K."/>
            <person name="Pezzolesi L."/>
            <person name="Pistocchi R."/>
        </authorList>
    </citation>
    <scope>NUCLEOTIDE SEQUENCE [LARGE SCALE GENOMIC DNA]</scope>
    <source>
        <strain evidence="13">LRLZ20PSL1</strain>
    </source>
</reference>
<evidence type="ECO:0000256" key="10">
    <source>
        <dbReference type="SAM" id="Phobius"/>
    </source>
</evidence>
<keyword evidence="7 10" id="KW-0472">Membrane</keyword>
<evidence type="ECO:0000313" key="13">
    <source>
        <dbReference type="Proteomes" id="UP001604335"/>
    </source>
</evidence>
<keyword evidence="6 10" id="KW-1133">Transmembrane helix</keyword>